<evidence type="ECO:0000313" key="2">
    <source>
        <dbReference type="Proteomes" id="UP000828048"/>
    </source>
</evidence>
<protein>
    <submittedName>
        <fullName evidence="1">Uncharacterized protein</fullName>
    </submittedName>
</protein>
<accession>A0ACB7Z9U5</accession>
<organism evidence="1 2">
    <name type="scientific">Vaccinium darrowii</name>
    <dbReference type="NCBI Taxonomy" id="229202"/>
    <lineage>
        <taxon>Eukaryota</taxon>
        <taxon>Viridiplantae</taxon>
        <taxon>Streptophyta</taxon>
        <taxon>Embryophyta</taxon>
        <taxon>Tracheophyta</taxon>
        <taxon>Spermatophyta</taxon>
        <taxon>Magnoliopsida</taxon>
        <taxon>eudicotyledons</taxon>
        <taxon>Gunneridae</taxon>
        <taxon>Pentapetalae</taxon>
        <taxon>asterids</taxon>
        <taxon>Ericales</taxon>
        <taxon>Ericaceae</taxon>
        <taxon>Vaccinioideae</taxon>
        <taxon>Vaccinieae</taxon>
        <taxon>Vaccinium</taxon>
    </lineage>
</organism>
<gene>
    <name evidence="1" type="ORF">Vadar_001879</name>
</gene>
<sequence length="693" mass="77694">MSIAEDLNSYLMQGYAGSLKEVLKQTMLSQEFIFREQVQELHRLHRMQNSLMKHSVWKELNGYHLWEMSTQSTLGPFINPTRYSPQLESAPSVHNDFLREYKGDYSRLQQRPFDVQLPGDQFVNHVGKDLLQKRDGWDLRKIKESNHQFYDDLSSPEDVKLTLSFGGDTKKEGGNKSTWYDKITHSTSHPVIDLEESANTVSDNNSKYISTRSCAAVITDKCFSRVLVESNHVSRKTSLKKDLSSGPVLSCSPVDSEGRDSFNQGFEERHGDIAHNDIRKPLTCSKAFKLDLNIVQVDESSNNSVVASACLSMDGPSGAFEGSIGKLCEDTCPAATNWRKSNINCPDESSTILQQDATANPTLMVPDSINIHSNLWTFTGISQTEACCIDLKSKSGSTSEICKYLNCDRRNNQGRNIDLLSKSPKRNYTDVVITEELTKMHEEYTLLHNPCMHGSRDEDATCAPSSCVVDCIADDSSSGTKTMLSGTDFEGSNTSILSRYKKSQSSQSGEQDSRSSDSSELKQQCCNKKQEESTAEDILIQTAAESLIHLSMKSSTSNQDCSAKAGSNGNEDEERDMPQHSIDSYESIVLKLTENNAEDYCVSSKHFEVNEMDKKDFGVKLKRGRRLKDFRRDVLPSLVTLSSHEIREDVSIMEAVIKSREYKRMRSKMANGGGNLSAPIKSRRSRLNYVARR</sequence>
<dbReference type="Proteomes" id="UP000828048">
    <property type="component" value="Chromosome 12"/>
</dbReference>
<proteinExistence type="predicted"/>
<reference evidence="1 2" key="1">
    <citation type="journal article" date="2021" name="Hortic Res">
        <title>High-quality reference genome and annotation aids understanding of berry development for evergreen blueberry (Vaccinium darrowii).</title>
        <authorList>
            <person name="Yu J."/>
            <person name="Hulse-Kemp A.M."/>
            <person name="Babiker E."/>
            <person name="Staton M."/>
        </authorList>
    </citation>
    <scope>NUCLEOTIDE SEQUENCE [LARGE SCALE GENOMIC DNA]</scope>
    <source>
        <strain evidence="2">cv. NJ 8807/NJ 8810</strain>
        <tissue evidence="1">Young leaf</tissue>
    </source>
</reference>
<dbReference type="EMBL" id="CM037162">
    <property type="protein sequence ID" value="KAH7862236.1"/>
    <property type="molecule type" value="Genomic_DNA"/>
</dbReference>
<name>A0ACB7Z9U5_9ERIC</name>
<evidence type="ECO:0000313" key="1">
    <source>
        <dbReference type="EMBL" id="KAH7862236.1"/>
    </source>
</evidence>
<keyword evidence="2" id="KW-1185">Reference proteome</keyword>
<comment type="caution">
    <text evidence="1">The sequence shown here is derived from an EMBL/GenBank/DDBJ whole genome shotgun (WGS) entry which is preliminary data.</text>
</comment>